<feature type="chain" id="PRO_5009643877" description="Enoyl reductase" evidence="2">
    <location>
        <begin position="32"/>
        <end position="351"/>
    </location>
</feature>
<evidence type="ECO:0000313" key="3">
    <source>
        <dbReference type="EMBL" id="OIV35256.1"/>
    </source>
</evidence>
<evidence type="ECO:0000256" key="2">
    <source>
        <dbReference type="SAM" id="SignalP"/>
    </source>
</evidence>
<dbReference type="EMBL" id="MLCF01000178">
    <property type="protein sequence ID" value="OIV35256.1"/>
    <property type="molecule type" value="Genomic_DNA"/>
</dbReference>
<keyword evidence="2" id="KW-0732">Signal</keyword>
<evidence type="ECO:0008006" key="5">
    <source>
        <dbReference type="Google" id="ProtNLM"/>
    </source>
</evidence>
<feature type="compositionally biased region" description="Polar residues" evidence="1">
    <location>
        <begin position="61"/>
        <end position="80"/>
    </location>
</feature>
<comment type="caution">
    <text evidence="3">The sequence shown here is derived from an EMBL/GenBank/DDBJ whole genome shotgun (WGS) entry which is preliminary data.</text>
</comment>
<evidence type="ECO:0000313" key="4">
    <source>
        <dbReference type="Proteomes" id="UP000243342"/>
    </source>
</evidence>
<proteinExistence type="predicted"/>
<reference evidence="3 4" key="1">
    <citation type="submission" date="2016-10" db="EMBL/GenBank/DDBJ databases">
        <title>Genome sequence of Streptomyces gilvigriseus MUSC 26.</title>
        <authorList>
            <person name="Lee L.-H."/>
            <person name="Ser H.-L."/>
        </authorList>
    </citation>
    <scope>NUCLEOTIDE SEQUENCE [LARGE SCALE GENOMIC DNA]</scope>
    <source>
        <strain evidence="3 4">MUSC 26</strain>
    </source>
</reference>
<name>A0A1J7C111_9ACTN</name>
<keyword evidence="4" id="KW-1185">Reference proteome</keyword>
<accession>A0A1J7C111</accession>
<organism evidence="3 4">
    <name type="scientific">Mangrovactinospora gilvigrisea</name>
    <dbReference type="NCBI Taxonomy" id="1428644"/>
    <lineage>
        <taxon>Bacteria</taxon>
        <taxon>Bacillati</taxon>
        <taxon>Actinomycetota</taxon>
        <taxon>Actinomycetes</taxon>
        <taxon>Kitasatosporales</taxon>
        <taxon>Streptomycetaceae</taxon>
        <taxon>Mangrovactinospora</taxon>
    </lineage>
</organism>
<dbReference type="Proteomes" id="UP000243342">
    <property type="component" value="Unassembled WGS sequence"/>
</dbReference>
<gene>
    <name evidence="3" type="ORF">BIV57_22530</name>
</gene>
<evidence type="ECO:0000256" key="1">
    <source>
        <dbReference type="SAM" id="MobiDB-lite"/>
    </source>
</evidence>
<dbReference type="AlphaFoldDB" id="A0A1J7C111"/>
<dbReference type="STRING" id="1428644.BIV57_22530"/>
<feature type="signal peptide" evidence="2">
    <location>
        <begin position="1"/>
        <end position="31"/>
    </location>
</feature>
<feature type="region of interest" description="Disordered" evidence="1">
    <location>
        <begin position="61"/>
        <end position="87"/>
    </location>
</feature>
<protein>
    <recommendedName>
        <fullName evidence="5">Enoyl reductase</fullName>
    </recommendedName>
</protein>
<sequence>MPVTRVGMRRIGVVIGMAIALAVGSVGTAHAGYSSTTTTTTTKSKKKVSQDGNDTNLTISYTDQSGAPVTTPGNATSTAPVDSDPPPCYYAPETPAQVKADMDPVWASGAIGSHWRYQEMQKFHVSGQKDDKTDYNADKADEGYWWVGTYNPDYTGTASCGIDMETPHWVKKGDTPPTPPAETINPTMLAKMAYARLHLPDTEVSLNPAGTSTVNLPTWAWLPPKQFHPVSVTARLNAPGINLSATATAKPVRLTIDPGTADAAVYPSSGGCPANANGSIGTRYRKGDATKTPPCGVSYQHASNDGPFTLRATVTWQIDTDVAGTQLPPATFGTARDVPVQEIQTVTSGGQ</sequence>